<protein>
    <submittedName>
        <fullName evidence="2">Uncharacterized protein</fullName>
    </submittedName>
</protein>
<name>A0A2G9Q832_AQUCT</name>
<evidence type="ECO:0000256" key="1">
    <source>
        <dbReference type="SAM" id="MobiDB-lite"/>
    </source>
</evidence>
<dbReference type="AlphaFoldDB" id="A0A2G9Q832"/>
<dbReference type="EMBL" id="KZ060830">
    <property type="protein sequence ID" value="PIO11758.1"/>
    <property type="molecule type" value="Genomic_DNA"/>
</dbReference>
<evidence type="ECO:0000313" key="3">
    <source>
        <dbReference type="Proteomes" id="UP000228934"/>
    </source>
</evidence>
<feature type="region of interest" description="Disordered" evidence="1">
    <location>
        <begin position="40"/>
        <end position="63"/>
    </location>
</feature>
<accession>A0A2G9Q832</accession>
<sequence length="63" mass="7091">MRETPPAPDVLSSLFPAPCLSAQWGSTWQRKSKCMQRRAATTKARSLERPNPRGDLRPQICPL</sequence>
<organism evidence="2 3">
    <name type="scientific">Aquarana catesbeiana</name>
    <name type="common">American bullfrog</name>
    <name type="synonym">Rana catesbeiana</name>
    <dbReference type="NCBI Taxonomy" id="8400"/>
    <lineage>
        <taxon>Eukaryota</taxon>
        <taxon>Metazoa</taxon>
        <taxon>Chordata</taxon>
        <taxon>Craniata</taxon>
        <taxon>Vertebrata</taxon>
        <taxon>Euteleostomi</taxon>
        <taxon>Amphibia</taxon>
        <taxon>Batrachia</taxon>
        <taxon>Anura</taxon>
        <taxon>Neobatrachia</taxon>
        <taxon>Ranoidea</taxon>
        <taxon>Ranidae</taxon>
        <taxon>Aquarana</taxon>
    </lineage>
</organism>
<feature type="compositionally biased region" description="Basic and acidic residues" evidence="1">
    <location>
        <begin position="45"/>
        <end position="56"/>
    </location>
</feature>
<proteinExistence type="predicted"/>
<evidence type="ECO:0000313" key="2">
    <source>
        <dbReference type="EMBL" id="PIO11758.1"/>
    </source>
</evidence>
<gene>
    <name evidence="2" type="ORF">AB205_0006740</name>
</gene>
<dbReference type="Proteomes" id="UP000228934">
    <property type="component" value="Unassembled WGS sequence"/>
</dbReference>
<reference evidence="3" key="1">
    <citation type="journal article" date="2017" name="Nat. Commun.">
        <title>The North American bullfrog draft genome provides insight into hormonal regulation of long noncoding RNA.</title>
        <authorList>
            <person name="Hammond S.A."/>
            <person name="Warren R.L."/>
            <person name="Vandervalk B.P."/>
            <person name="Kucuk E."/>
            <person name="Khan H."/>
            <person name="Gibb E.A."/>
            <person name="Pandoh P."/>
            <person name="Kirk H."/>
            <person name="Zhao Y."/>
            <person name="Jones M."/>
            <person name="Mungall A.J."/>
            <person name="Coope R."/>
            <person name="Pleasance S."/>
            <person name="Moore R.A."/>
            <person name="Holt R.A."/>
            <person name="Round J.M."/>
            <person name="Ohora S."/>
            <person name="Walle B.V."/>
            <person name="Veldhoen N."/>
            <person name="Helbing C.C."/>
            <person name="Birol I."/>
        </authorList>
    </citation>
    <scope>NUCLEOTIDE SEQUENCE [LARGE SCALE GENOMIC DNA]</scope>
</reference>
<keyword evidence="3" id="KW-1185">Reference proteome</keyword>